<dbReference type="Gene3D" id="1.20.1740.10">
    <property type="entry name" value="Amino acid/polyamine transporter I"/>
    <property type="match status" value="1"/>
</dbReference>
<dbReference type="InterPro" id="IPR002293">
    <property type="entry name" value="AA/rel_permease1"/>
</dbReference>
<sequence>MTDTSAAPSPGPATEDRRPDAGLHKALGFWSLLAAGLGSVIGSGWLFSSLYAAQDAGPAALLAWVIGGALMLLVALVFAELGMAKPESGGLVRYPQYSHGGLTAGIVGWAMWISYVGNPPTEAAGVVQYAAVYLPGVYDGKSLTGLGIVIAVVLMAAFVALNWFGVLLFARSNTVVTAIKILIPTTTVVLLIASGFDSGNVTDHGGVAPYGWSAALSTIATAGMVFAYTGFRNVVELSGEAKDPRRTVPRALITTIVVTIVLYLGLQLAFLGAVPAGMLGGGWDGVNFDSPFANLAMILGLSWLSWTLIADSMLSPSGSGIVYTAANARNVFGLAKNGFFPGSLTTLNTRGVPARALVLNFVVGLAYLLPLPSWHSIISVTGSIAAFTFQIGAVSLIAFRASGLTRHDTRLRGMTVIAPAAFVVSSLVVFWTSWSKLWIGMVIIGLGIVWYAVVWLRSDRAVSELVGGTWLVVYLVGLTILSALGSFGGAHLIAAPWDSVVVAAFALATYIWGARSGTAYMTARPEMVRRLRADADLDRGDAPEPARQAHSMVSRAFPRGS</sequence>
<feature type="transmembrane region" description="Helical" evidence="6">
    <location>
        <begin position="352"/>
        <end position="371"/>
    </location>
</feature>
<comment type="subcellular location">
    <subcellularLocation>
        <location evidence="1">Membrane</location>
        <topology evidence="1">Multi-pass membrane protein</topology>
    </subcellularLocation>
</comment>
<dbReference type="PANTHER" id="PTHR47547:SF1">
    <property type="entry name" value="ASPARTATE-PROTON SYMPORTER"/>
    <property type="match status" value="1"/>
</dbReference>
<dbReference type="RefSeq" id="WP_230740681.1">
    <property type="nucleotide sequence ID" value="NZ_JAJNDB010000010.1"/>
</dbReference>
<feature type="region of interest" description="Disordered" evidence="5">
    <location>
        <begin position="1"/>
        <end position="20"/>
    </location>
</feature>
<evidence type="ECO:0000313" key="8">
    <source>
        <dbReference type="Proteomes" id="UP001199469"/>
    </source>
</evidence>
<organism evidence="7 8">
    <name type="scientific">Actinomycetospora endophytica</name>
    <dbReference type="NCBI Taxonomy" id="2291215"/>
    <lineage>
        <taxon>Bacteria</taxon>
        <taxon>Bacillati</taxon>
        <taxon>Actinomycetota</taxon>
        <taxon>Actinomycetes</taxon>
        <taxon>Pseudonocardiales</taxon>
        <taxon>Pseudonocardiaceae</taxon>
        <taxon>Actinomycetospora</taxon>
    </lineage>
</organism>
<keyword evidence="3 6" id="KW-1133">Transmembrane helix</keyword>
<keyword evidence="8" id="KW-1185">Reference proteome</keyword>
<feature type="transmembrane region" description="Helical" evidence="6">
    <location>
        <begin position="181"/>
        <end position="198"/>
    </location>
</feature>
<accession>A0ABS8PIK6</accession>
<evidence type="ECO:0000256" key="6">
    <source>
        <dbReference type="SAM" id="Phobius"/>
    </source>
</evidence>
<dbReference type="Pfam" id="PF13520">
    <property type="entry name" value="AA_permease_2"/>
    <property type="match status" value="1"/>
</dbReference>
<feature type="transmembrane region" description="Helical" evidence="6">
    <location>
        <begin position="27"/>
        <end position="47"/>
    </location>
</feature>
<keyword evidence="4 6" id="KW-0472">Membrane</keyword>
<dbReference type="PANTHER" id="PTHR47547">
    <property type="match status" value="1"/>
</dbReference>
<feature type="transmembrane region" description="Helical" evidence="6">
    <location>
        <begin position="251"/>
        <end position="272"/>
    </location>
</feature>
<keyword evidence="2 6" id="KW-0812">Transmembrane</keyword>
<evidence type="ECO:0000256" key="5">
    <source>
        <dbReference type="SAM" id="MobiDB-lite"/>
    </source>
</evidence>
<feature type="transmembrane region" description="Helical" evidence="6">
    <location>
        <begin position="437"/>
        <end position="456"/>
    </location>
</feature>
<reference evidence="7 8" key="1">
    <citation type="submission" date="2021-11" db="EMBL/GenBank/DDBJ databases">
        <title>Draft genome sequence of Actinomycetospora sp. SF1 isolated from the rhizosphere soil.</title>
        <authorList>
            <person name="Duangmal K."/>
            <person name="Chantavorakit T."/>
        </authorList>
    </citation>
    <scope>NUCLEOTIDE SEQUENCE [LARGE SCALE GENOMIC DNA]</scope>
    <source>
        <strain evidence="7 8">TBRC 5722</strain>
    </source>
</reference>
<evidence type="ECO:0000256" key="2">
    <source>
        <dbReference type="ARBA" id="ARBA00022692"/>
    </source>
</evidence>
<feature type="transmembrane region" description="Helical" evidence="6">
    <location>
        <begin position="143"/>
        <end position="169"/>
    </location>
</feature>
<feature type="transmembrane region" description="Helical" evidence="6">
    <location>
        <begin position="292"/>
        <end position="309"/>
    </location>
</feature>
<feature type="region of interest" description="Disordered" evidence="5">
    <location>
        <begin position="538"/>
        <end position="561"/>
    </location>
</feature>
<dbReference type="Proteomes" id="UP001199469">
    <property type="component" value="Unassembled WGS sequence"/>
</dbReference>
<dbReference type="EMBL" id="JAJNDB010000010">
    <property type="protein sequence ID" value="MCD2198085.1"/>
    <property type="molecule type" value="Genomic_DNA"/>
</dbReference>
<feature type="transmembrane region" description="Helical" evidence="6">
    <location>
        <begin position="468"/>
        <end position="494"/>
    </location>
</feature>
<protein>
    <submittedName>
        <fullName evidence="7">APC family permease</fullName>
    </submittedName>
</protein>
<proteinExistence type="predicted"/>
<evidence type="ECO:0000256" key="3">
    <source>
        <dbReference type="ARBA" id="ARBA00022989"/>
    </source>
</evidence>
<dbReference type="InterPro" id="IPR052962">
    <property type="entry name" value="AA_Transporter_AGT"/>
</dbReference>
<feature type="transmembrane region" description="Helical" evidence="6">
    <location>
        <begin position="59"/>
        <end position="79"/>
    </location>
</feature>
<comment type="caution">
    <text evidence="7">The sequence shown here is derived from an EMBL/GenBank/DDBJ whole genome shotgun (WGS) entry which is preliminary data.</text>
</comment>
<gene>
    <name evidence="7" type="ORF">LQ327_32415</name>
</gene>
<evidence type="ECO:0000256" key="4">
    <source>
        <dbReference type="ARBA" id="ARBA00023136"/>
    </source>
</evidence>
<evidence type="ECO:0000313" key="7">
    <source>
        <dbReference type="EMBL" id="MCD2198085.1"/>
    </source>
</evidence>
<feature type="transmembrane region" description="Helical" evidence="6">
    <location>
        <begin position="411"/>
        <end position="431"/>
    </location>
</feature>
<feature type="transmembrane region" description="Helical" evidence="6">
    <location>
        <begin position="500"/>
        <end position="523"/>
    </location>
</feature>
<evidence type="ECO:0000256" key="1">
    <source>
        <dbReference type="ARBA" id="ARBA00004141"/>
    </source>
</evidence>
<feature type="transmembrane region" description="Helical" evidence="6">
    <location>
        <begin position="210"/>
        <end position="231"/>
    </location>
</feature>
<name>A0ABS8PIK6_9PSEU</name>
<feature type="transmembrane region" description="Helical" evidence="6">
    <location>
        <begin position="377"/>
        <end position="399"/>
    </location>
</feature>